<feature type="domain" description="Methyltransferase type 11" evidence="1">
    <location>
        <begin position="27"/>
        <end position="106"/>
    </location>
</feature>
<dbReference type="PANTHER" id="PTHR42912">
    <property type="entry name" value="METHYLTRANSFERASE"/>
    <property type="match status" value="1"/>
</dbReference>
<dbReference type="GO" id="GO:0032259">
    <property type="term" value="P:methylation"/>
    <property type="evidence" value="ECO:0007669"/>
    <property type="project" value="UniProtKB-KW"/>
</dbReference>
<dbReference type="CDD" id="cd02440">
    <property type="entry name" value="AdoMet_MTases"/>
    <property type="match status" value="1"/>
</dbReference>
<proteinExistence type="predicted"/>
<organism evidence="2 3">
    <name type="scientific">Candidatus Scatomorpha merdipullorum</name>
    <dbReference type="NCBI Taxonomy" id="2840927"/>
    <lineage>
        <taxon>Bacteria</taxon>
        <taxon>Bacillati</taxon>
        <taxon>Bacillota</taxon>
        <taxon>Clostridia</taxon>
        <taxon>Eubacteriales</taxon>
        <taxon>Candidatus Scatomorpha</taxon>
    </lineage>
</organism>
<reference evidence="2" key="1">
    <citation type="submission" date="2020-10" db="EMBL/GenBank/DDBJ databases">
        <authorList>
            <person name="Gilroy R."/>
        </authorList>
    </citation>
    <scope>NUCLEOTIDE SEQUENCE</scope>
    <source>
        <strain evidence="2">ChiHjej10B9-9673</strain>
    </source>
</reference>
<dbReference type="EMBL" id="DVJK01000069">
    <property type="protein sequence ID" value="HIS66432.1"/>
    <property type="molecule type" value="Genomic_DNA"/>
</dbReference>
<dbReference type="GO" id="GO:0008757">
    <property type="term" value="F:S-adenosylmethionine-dependent methyltransferase activity"/>
    <property type="evidence" value="ECO:0007669"/>
    <property type="project" value="InterPro"/>
</dbReference>
<protein>
    <submittedName>
        <fullName evidence="2">Class I SAM-dependent methyltransferase</fullName>
    </submittedName>
</protein>
<gene>
    <name evidence="2" type="ORF">IAC18_02595</name>
</gene>
<evidence type="ECO:0000313" key="2">
    <source>
        <dbReference type="EMBL" id="HIS66432.1"/>
    </source>
</evidence>
<dbReference type="Gene3D" id="3.40.50.150">
    <property type="entry name" value="Vaccinia Virus protein VP39"/>
    <property type="match status" value="1"/>
</dbReference>
<sequence>MTRHPGGEAATRRLISAAALAPGARVVDLGAGDGSAVRLLRSLGFEALGLDLEPGPDAERGDILAPPFAPESFDAALSQCALLLTGDVPRALGEIRRLLRPGGLLMYSDAVPGGLAALAGLAREAGFELINAEDGTDEWREYYVAALWRGEAEPPPEGKSFKNTRYLSAILRRKG</sequence>
<name>A0A9D1FCE7_9FIRM</name>
<evidence type="ECO:0000313" key="3">
    <source>
        <dbReference type="Proteomes" id="UP000824001"/>
    </source>
</evidence>
<keyword evidence="2" id="KW-0808">Transferase</keyword>
<dbReference type="InterPro" id="IPR029063">
    <property type="entry name" value="SAM-dependent_MTases_sf"/>
</dbReference>
<dbReference type="InterPro" id="IPR013216">
    <property type="entry name" value="Methyltransf_11"/>
</dbReference>
<reference evidence="2" key="2">
    <citation type="journal article" date="2021" name="PeerJ">
        <title>Extensive microbial diversity within the chicken gut microbiome revealed by metagenomics and culture.</title>
        <authorList>
            <person name="Gilroy R."/>
            <person name="Ravi A."/>
            <person name="Getino M."/>
            <person name="Pursley I."/>
            <person name="Horton D.L."/>
            <person name="Alikhan N.F."/>
            <person name="Baker D."/>
            <person name="Gharbi K."/>
            <person name="Hall N."/>
            <person name="Watson M."/>
            <person name="Adriaenssens E.M."/>
            <person name="Foster-Nyarko E."/>
            <person name="Jarju S."/>
            <person name="Secka A."/>
            <person name="Antonio M."/>
            <person name="Oren A."/>
            <person name="Chaudhuri R.R."/>
            <person name="La Ragione R."/>
            <person name="Hildebrand F."/>
            <person name="Pallen M.J."/>
        </authorList>
    </citation>
    <scope>NUCLEOTIDE SEQUENCE</scope>
    <source>
        <strain evidence="2">ChiHjej10B9-9673</strain>
    </source>
</reference>
<dbReference type="SUPFAM" id="SSF53335">
    <property type="entry name" value="S-adenosyl-L-methionine-dependent methyltransferases"/>
    <property type="match status" value="1"/>
</dbReference>
<dbReference type="Pfam" id="PF08241">
    <property type="entry name" value="Methyltransf_11"/>
    <property type="match status" value="1"/>
</dbReference>
<dbReference type="Proteomes" id="UP000824001">
    <property type="component" value="Unassembled WGS sequence"/>
</dbReference>
<evidence type="ECO:0000259" key="1">
    <source>
        <dbReference type="Pfam" id="PF08241"/>
    </source>
</evidence>
<dbReference type="InterPro" id="IPR050508">
    <property type="entry name" value="Methyltransf_Superfamily"/>
</dbReference>
<comment type="caution">
    <text evidence="2">The sequence shown here is derived from an EMBL/GenBank/DDBJ whole genome shotgun (WGS) entry which is preliminary data.</text>
</comment>
<dbReference type="AlphaFoldDB" id="A0A9D1FCE7"/>
<accession>A0A9D1FCE7</accession>
<keyword evidence="2" id="KW-0489">Methyltransferase</keyword>